<evidence type="ECO:0000256" key="1">
    <source>
        <dbReference type="SAM" id="MobiDB-lite"/>
    </source>
</evidence>
<sequence>MSTASLPYQFTLVEGGEFRSDSSYGCISRREFCLVCACGECNGGGRGTTESLPSGSSSLAEQNAHQQLESHDSDSTSVQSQLSEATKYAGLVYYEEREDLVTFTAAKKLNALLEHIKKEYSHAKRGLNVYFRIASPDGFIELNLNAPQDELFTGWIIFNNFGDEEYSLPPSCPISVYGSIHAVPTLHYSIPLEGVVCPVTLYIHRSLRTTNPSASSSSNTFTEVTAVSSNGGASLPANVDVARVKKVINGVLVSHHASLTSLKTSLSDLASQL</sequence>
<accession>A0A1X7VY02</accession>
<protein>
    <submittedName>
        <fullName evidence="2">Uncharacterized protein</fullName>
    </submittedName>
</protein>
<evidence type="ECO:0000313" key="2">
    <source>
        <dbReference type="EnsemblMetazoa" id="Aqu2.1.44314_001"/>
    </source>
</evidence>
<dbReference type="EnsemblMetazoa" id="Aqu2.1.44314_001">
    <property type="protein sequence ID" value="Aqu2.1.44314_001"/>
    <property type="gene ID" value="Aqu2.1.44314"/>
</dbReference>
<dbReference type="AlphaFoldDB" id="A0A1X7VY02"/>
<feature type="compositionally biased region" description="Polar residues" evidence="1">
    <location>
        <begin position="49"/>
        <end position="67"/>
    </location>
</feature>
<feature type="region of interest" description="Disordered" evidence="1">
    <location>
        <begin position="49"/>
        <end position="79"/>
    </location>
</feature>
<proteinExistence type="predicted"/>
<dbReference type="InParanoid" id="A0A1X7VY02"/>
<organism evidence="2">
    <name type="scientific">Amphimedon queenslandica</name>
    <name type="common">Sponge</name>
    <dbReference type="NCBI Taxonomy" id="400682"/>
    <lineage>
        <taxon>Eukaryota</taxon>
        <taxon>Metazoa</taxon>
        <taxon>Porifera</taxon>
        <taxon>Demospongiae</taxon>
        <taxon>Heteroscleromorpha</taxon>
        <taxon>Haplosclerida</taxon>
        <taxon>Niphatidae</taxon>
        <taxon>Amphimedon</taxon>
    </lineage>
</organism>
<reference evidence="2" key="1">
    <citation type="submission" date="2017-05" db="UniProtKB">
        <authorList>
            <consortium name="EnsemblMetazoa"/>
        </authorList>
    </citation>
    <scope>IDENTIFICATION</scope>
</reference>
<name>A0A1X7VY02_AMPQE</name>